<evidence type="ECO:0000259" key="7">
    <source>
        <dbReference type="Pfam" id="PF00441"/>
    </source>
</evidence>
<proteinExistence type="inferred from homology"/>
<evidence type="ECO:0000256" key="1">
    <source>
        <dbReference type="ARBA" id="ARBA00001974"/>
    </source>
</evidence>
<evidence type="ECO:0000256" key="3">
    <source>
        <dbReference type="ARBA" id="ARBA00022630"/>
    </source>
</evidence>
<evidence type="ECO:0000313" key="12">
    <source>
        <dbReference type="Proteomes" id="UP000298216"/>
    </source>
</evidence>
<dbReference type="InterPro" id="IPR025878">
    <property type="entry name" value="Acyl-CoA_dh-like_C_dom"/>
</dbReference>
<dbReference type="AlphaFoldDB" id="A0A4Y9RP89"/>
<dbReference type="InterPro" id="IPR037069">
    <property type="entry name" value="AcylCoA_DH/ox_N_sf"/>
</dbReference>
<keyword evidence="12" id="KW-1185">Reference proteome</keyword>
<dbReference type="Gene3D" id="2.40.110.10">
    <property type="entry name" value="Butyryl-CoA Dehydrogenase, subunit A, domain 2"/>
    <property type="match status" value="1"/>
</dbReference>
<feature type="domain" description="Acyl-CoA dehydrogenase/oxidase C-terminal" evidence="7">
    <location>
        <begin position="280"/>
        <end position="445"/>
    </location>
</feature>
<reference evidence="11 12" key="1">
    <citation type="submission" date="2019-03" db="EMBL/GenBank/DDBJ databases">
        <title>Draft genome of Brevundimonas sp. a heavy metal resistant soil bacteria.</title>
        <authorList>
            <person name="Soto J."/>
        </authorList>
    </citation>
    <scope>NUCLEOTIDE SEQUENCE [LARGE SCALE GENOMIC DNA]</scope>
    <source>
        <strain evidence="11 12">B-10</strain>
    </source>
</reference>
<dbReference type="InterPro" id="IPR013786">
    <property type="entry name" value="AcylCoA_DH/ox_N"/>
</dbReference>
<feature type="domain" description="Acyl-CoA oxidase/dehydrogenase middle" evidence="8">
    <location>
        <begin position="160"/>
        <end position="268"/>
    </location>
</feature>
<dbReference type="Gene3D" id="1.20.140.10">
    <property type="entry name" value="Butyryl-CoA Dehydrogenase, subunit A, domain 3"/>
    <property type="match status" value="1"/>
</dbReference>
<dbReference type="InterPro" id="IPR052166">
    <property type="entry name" value="Diverse_Acyl-CoA_DH"/>
</dbReference>
<evidence type="ECO:0000256" key="2">
    <source>
        <dbReference type="ARBA" id="ARBA00009347"/>
    </source>
</evidence>
<sequence>MTYRAPVRDLAFTLEAVAGMADVAATGAFPDYDADVASAVLEAAGQFSEEVLAPLNRIGDQKGSTYANGSVTAAPGFADAYRQFAAGGWTGLSAPTEAGGQALPKALELAAYETVHAANMAFGLCPMLSLASIEALEQVGTQEQKTKYLTKLVSGEWTGAMVLTEPGAGSDLGSLITTATPNGDGTYALNGQKIYITWGDHDATDNIIHLVLARLPDAPKGPKGISLFLTPKFAVNDDGTLGDRNAFRPVGVEHKLGIHASPTCVMSYEGATAELVGQPNQGLAHMFVMMNAARLAVGVEGVGIAERAYQHALAYALDRRQGRSVWTGEANAPIFDHPDVRRMLSVMKAKISAARGICLATGVAADLAKHAGTEEERRRWKGREDLFTPIAKAWSTDVGCEVASMGIQIHGGMGFIEETGAAQYYRDARIAPIYEGTNGIQAMDLVGRKLSMDGGESARALIADMKATLIDLGALYSGKPVERFATAIEAVQDATLWLLDQKADPNAAADVLAAADAYLKLLGDVVGGWMLAKGALAAKAKLDAQDGDPAWLQGKLDLYEVYAANVLGHVSSRLAAIGQGGELLQRMTVEALAG</sequence>
<dbReference type="GO" id="GO:0050660">
    <property type="term" value="F:flavin adenine dinucleotide binding"/>
    <property type="evidence" value="ECO:0007669"/>
    <property type="project" value="InterPro"/>
</dbReference>
<dbReference type="Pfam" id="PF12806">
    <property type="entry name" value="Acyl-CoA_dh_C"/>
    <property type="match status" value="1"/>
</dbReference>
<evidence type="ECO:0000259" key="10">
    <source>
        <dbReference type="Pfam" id="PF12806"/>
    </source>
</evidence>
<dbReference type="Pfam" id="PF00441">
    <property type="entry name" value="Acyl-CoA_dh_1"/>
    <property type="match status" value="1"/>
</dbReference>
<dbReference type="RefSeq" id="WP_135195935.1">
    <property type="nucleotide sequence ID" value="NZ_SPVH01000007.1"/>
</dbReference>
<gene>
    <name evidence="11" type="ORF">EGY25_15635</name>
</gene>
<dbReference type="Gene3D" id="1.10.540.10">
    <property type="entry name" value="Acyl-CoA dehydrogenase/oxidase, N-terminal domain"/>
    <property type="match status" value="1"/>
</dbReference>
<dbReference type="GO" id="GO:0016627">
    <property type="term" value="F:oxidoreductase activity, acting on the CH-CH group of donors"/>
    <property type="evidence" value="ECO:0007669"/>
    <property type="project" value="InterPro"/>
</dbReference>
<dbReference type="InterPro" id="IPR046373">
    <property type="entry name" value="Acyl-CoA_Oxase/DH_mid-dom_sf"/>
</dbReference>
<organism evidence="11 12">
    <name type="scientific">Brevundimonas intermedia</name>
    <dbReference type="NCBI Taxonomy" id="74315"/>
    <lineage>
        <taxon>Bacteria</taxon>
        <taxon>Pseudomonadati</taxon>
        <taxon>Pseudomonadota</taxon>
        <taxon>Alphaproteobacteria</taxon>
        <taxon>Caulobacterales</taxon>
        <taxon>Caulobacteraceae</taxon>
        <taxon>Brevundimonas</taxon>
    </lineage>
</organism>
<dbReference type="InterPro" id="IPR036250">
    <property type="entry name" value="AcylCo_DH-like_C"/>
</dbReference>
<name>A0A4Y9RP89_9CAUL</name>
<keyword evidence="4 6" id="KW-0274">FAD</keyword>
<evidence type="ECO:0000256" key="4">
    <source>
        <dbReference type="ARBA" id="ARBA00022827"/>
    </source>
</evidence>
<dbReference type="OrthoDB" id="9807883at2"/>
<keyword evidence="3 6" id="KW-0285">Flavoprotein</keyword>
<dbReference type="PANTHER" id="PTHR42803">
    <property type="entry name" value="ACYL-COA DEHYDROGENASE"/>
    <property type="match status" value="1"/>
</dbReference>
<comment type="similarity">
    <text evidence="2 6">Belongs to the acyl-CoA dehydrogenase family.</text>
</comment>
<dbReference type="InterPro" id="IPR006091">
    <property type="entry name" value="Acyl-CoA_Oxase/DH_mid-dom"/>
</dbReference>
<evidence type="ECO:0000259" key="8">
    <source>
        <dbReference type="Pfam" id="PF02770"/>
    </source>
</evidence>
<dbReference type="Proteomes" id="UP000298216">
    <property type="component" value="Unassembled WGS sequence"/>
</dbReference>
<evidence type="ECO:0000256" key="5">
    <source>
        <dbReference type="ARBA" id="ARBA00023002"/>
    </source>
</evidence>
<dbReference type="EMBL" id="SPVH01000007">
    <property type="protein sequence ID" value="TFW11107.1"/>
    <property type="molecule type" value="Genomic_DNA"/>
</dbReference>
<dbReference type="InterPro" id="IPR009100">
    <property type="entry name" value="AcylCoA_DH/oxidase_NM_dom_sf"/>
</dbReference>
<dbReference type="SUPFAM" id="SSF47203">
    <property type="entry name" value="Acyl-CoA dehydrogenase C-terminal domain-like"/>
    <property type="match status" value="1"/>
</dbReference>
<dbReference type="PANTHER" id="PTHR42803:SF1">
    <property type="entry name" value="BROAD-SPECIFICITY LINEAR ACYL-COA DEHYDROGENASE FADE5"/>
    <property type="match status" value="1"/>
</dbReference>
<feature type="domain" description="Acyl-CoA dehydrogenase/oxidase N-terminal" evidence="9">
    <location>
        <begin position="40"/>
        <end position="156"/>
    </location>
</feature>
<comment type="caution">
    <text evidence="11">The sequence shown here is derived from an EMBL/GenBank/DDBJ whole genome shotgun (WGS) entry which is preliminary data.</text>
</comment>
<accession>A0A4Y9RP89</accession>
<feature type="domain" description="Acetyl-CoA dehydrogenase-like C-terminal" evidence="10">
    <location>
        <begin position="478"/>
        <end position="585"/>
    </location>
</feature>
<protein>
    <submittedName>
        <fullName evidence="11">Acyl-CoA dehydrogenase</fullName>
    </submittedName>
</protein>
<evidence type="ECO:0000256" key="6">
    <source>
        <dbReference type="RuleBase" id="RU362125"/>
    </source>
</evidence>
<evidence type="ECO:0000259" key="9">
    <source>
        <dbReference type="Pfam" id="PF02771"/>
    </source>
</evidence>
<dbReference type="Pfam" id="PF02771">
    <property type="entry name" value="Acyl-CoA_dh_N"/>
    <property type="match status" value="1"/>
</dbReference>
<dbReference type="InterPro" id="IPR009075">
    <property type="entry name" value="AcylCo_DH/oxidase_C"/>
</dbReference>
<dbReference type="Pfam" id="PF02770">
    <property type="entry name" value="Acyl-CoA_dh_M"/>
    <property type="match status" value="1"/>
</dbReference>
<comment type="cofactor">
    <cofactor evidence="1 6">
        <name>FAD</name>
        <dbReference type="ChEBI" id="CHEBI:57692"/>
    </cofactor>
</comment>
<dbReference type="SUPFAM" id="SSF56645">
    <property type="entry name" value="Acyl-CoA dehydrogenase NM domain-like"/>
    <property type="match status" value="1"/>
</dbReference>
<keyword evidence="5 6" id="KW-0560">Oxidoreductase</keyword>
<evidence type="ECO:0000313" key="11">
    <source>
        <dbReference type="EMBL" id="TFW11107.1"/>
    </source>
</evidence>